<reference evidence="3 4" key="1">
    <citation type="submission" date="2019-03" db="EMBL/GenBank/DDBJ databases">
        <title>Single cell metagenomics reveals metabolic interactions within the superorganism composed of flagellate Streblomastix strix and complex community of Bacteroidetes bacteria on its surface.</title>
        <authorList>
            <person name="Treitli S.C."/>
            <person name="Kolisko M."/>
            <person name="Husnik F."/>
            <person name="Keeling P."/>
            <person name="Hampl V."/>
        </authorList>
    </citation>
    <scope>NUCLEOTIDE SEQUENCE [LARGE SCALE GENOMIC DNA]</scope>
    <source>
        <strain evidence="3">ST1C</strain>
    </source>
</reference>
<accession>A0A5J4WDF6</accession>
<dbReference type="InterPro" id="IPR018200">
    <property type="entry name" value="USP_CS"/>
</dbReference>
<feature type="region of interest" description="Disordered" evidence="1">
    <location>
        <begin position="917"/>
        <end position="974"/>
    </location>
</feature>
<dbReference type="Proteomes" id="UP000324800">
    <property type="component" value="Unassembled WGS sequence"/>
</dbReference>
<dbReference type="GO" id="GO:0005634">
    <property type="term" value="C:nucleus"/>
    <property type="evidence" value="ECO:0007669"/>
    <property type="project" value="TreeGrafter"/>
</dbReference>
<feature type="non-terminal residue" evidence="3">
    <location>
        <position position="974"/>
    </location>
</feature>
<feature type="compositionally biased region" description="Polar residues" evidence="1">
    <location>
        <begin position="856"/>
        <end position="866"/>
    </location>
</feature>
<dbReference type="SUPFAM" id="SSF54001">
    <property type="entry name" value="Cysteine proteinases"/>
    <property type="match status" value="1"/>
</dbReference>
<sequence>MINTRTVVESFDRLDVRDEYLEGIIKLMCVLVKLLPQKDQLQLESKKTEIHPNNIQNIQPSFSRTHPSEILGRIGTEKPFQLVYRVFNRMLIDVDMNMKVKDILNQQIDEACEMFERRERLIYGLKQNEIEEQIQKDQNNTEIISDQREIQLYDINVEKEQQKNISNSDVIDFNKLEIYTDTNKQNEQEDQLQDEIDDAPLCKQDESRNLAFQFLNSLAQADAKCRTELLNLFHNVRSTKQDQYIKDSSQELLITKFKQKRSPFDVWQKAVSFDWQPTSSIARRDRTGHVGLRNIRNICYLNSILQQLYAHLPFRYSVLAFPSAMKKRVEWLKKHLNMKRINGKLLRNKAVSEKEQLILSSSKQGTEDSTNVEQPHMLSNEDLNTQLDNEIESEDEEELEEEITQAEQSSPLSILTLATTPLQQQTQIYQQDQLLKDRLSWSALHLLFAQMQESLYPVIDTLPFCNRFLDGTGKPIDVNIQMDAEEFWRALFDRIESYLIATGTPNIIQRFFKGSFASQIICEHNHVSEREEEFNLISVQVRGMKSLDEALIQQCIGDLLDGSNKYICPKCRGRRVRAVKRQVIATLPNTLVFHLKRIDYDYVIDQRAKINTFFSFPVEEELIMRPVMRETFREREAAVDKKRRFEFIRTWKGTDNEKAAALAVANKQQQQQQQQQQYQQQQQQGNIGLGRLPLSVQGQDKQNISQSSNQDQESKGKIYEDQIQKQDDSQTKGSDFGFSESEAQQRKEERRGFDDNQLGNETSMLNEQQSQISSSQQQLQQQEQQPNKRGEEYYRYRLAGIVIHNGTAEQGHYQSIVKERQPPHRWLLCSDSHIEIFSDQRIPEVCFGKEKGKGGNSYNNRVNNQWDYDDDDDLQNKNFSQWDDDDDEKDQEGSAYLVIYERVRPINEWQGKTISLEEQQQIEKEEMKQRGMNGQRQQNGNGDDDDDDEEEEQDDDTYQVDEGEGTNGILSGSG</sequence>
<comment type="caution">
    <text evidence="3">The sequence shown here is derived from an EMBL/GenBank/DDBJ whole genome shotgun (WGS) entry which is preliminary data.</text>
</comment>
<gene>
    <name evidence="3" type="ORF">EZS28_011447</name>
</gene>
<dbReference type="EMBL" id="SNRW01002361">
    <property type="protein sequence ID" value="KAA6393024.1"/>
    <property type="molecule type" value="Genomic_DNA"/>
</dbReference>
<dbReference type="Gene3D" id="3.90.70.10">
    <property type="entry name" value="Cysteine proteinases"/>
    <property type="match status" value="1"/>
</dbReference>
<dbReference type="Pfam" id="PF00443">
    <property type="entry name" value="UCH"/>
    <property type="match status" value="1"/>
</dbReference>
<evidence type="ECO:0000313" key="3">
    <source>
        <dbReference type="EMBL" id="KAA6393024.1"/>
    </source>
</evidence>
<dbReference type="AlphaFoldDB" id="A0A5J4WDF6"/>
<organism evidence="3 4">
    <name type="scientific">Streblomastix strix</name>
    <dbReference type="NCBI Taxonomy" id="222440"/>
    <lineage>
        <taxon>Eukaryota</taxon>
        <taxon>Metamonada</taxon>
        <taxon>Preaxostyla</taxon>
        <taxon>Oxymonadida</taxon>
        <taxon>Streblomastigidae</taxon>
        <taxon>Streblomastix</taxon>
    </lineage>
</organism>
<dbReference type="GO" id="GO:0016579">
    <property type="term" value="P:protein deubiquitination"/>
    <property type="evidence" value="ECO:0007669"/>
    <property type="project" value="InterPro"/>
</dbReference>
<feature type="compositionally biased region" description="Low complexity" evidence="1">
    <location>
        <begin position="768"/>
        <end position="785"/>
    </location>
</feature>
<feature type="compositionally biased region" description="Polar residues" evidence="1">
    <location>
        <begin position="698"/>
        <end position="711"/>
    </location>
</feature>
<evidence type="ECO:0000259" key="2">
    <source>
        <dbReference type="PROSITE" id="PS50235"/>
    </source>
</evidence>
<keyword evidence="3" id="KW-0378">Hydrolase</keyword>
<feature type="compositionally biased region" description="Polar residues" evidence="1">
    <location>
        <begin position="358"/>
        <end position="373"/>
    </location>
</feature>
<dbReference type="PROSITE" id="PS50235">
    <property type="entry name" value="USP_3"/>
    <property type="match status" value="1"/>
</dbReference>
<evidence type="ECO:0000256" key="1">
    <source>
        <dbReference type="SAM" id="MobiDB-lite"/>
    </source>
</evidence>
<feature type="region of interest" description="Disordered" evidence="1">
    <location>
        <begin position="849"/>
        <end position="890"/>
    </location>
</feature>
<dbReference type="InterPro" id="IPR038765">
    <property type="entry name" value="Papain-like_cys_pep_sf"/>
</dbReference>
<protein>
    <submittedName>
        <fullName evidence="3">Putative ubiquitin carboxyl-terminal hydrolase 34</fullName>
    </submittedName>
</protein>
<feature type="region of interest" description="Disordered" evidence="1">
    <location>
        <begin position="358"/>
        <end position="395"/>
    </location>
</feature>
<feature type="domain" description="USP" evidence="2">
    <location>
        <begin position="290"/>
        <end position="851"/>
    </location>
</feature>
<name>A0A5J4WDF6_9EUKA</name>
<proteinExistence type="predicted"/>
<dbReference type="GO" id="GO:0004843">
    <property type="term" value="F:cysteine-type deubiquitinase activity"/>
    <property type="evidence" value="ECO:0007669"/>
    <property type="project" value="InterPro"/>
</dbReference>
<dbReference type="InterPro" id="IPR028889">
    <property type="entry name" value="USP"/>
</dbReference>
<dbReference type="InterPro" id="IPR050164">
    <property type="entry name" value="Peptidase_C19"/>
</dbReference>
<feature type="compositionally biased region" description="Basic and acidic residues" evidence="1">
    <location>
        <begin position="743"/>
        <end position="754"/>
    </location>
</feature>
<evidence type="ECO:0000313" key="4">
    <source>
        <dbReference type="Proteomes" id="UP000324800"/>
    </source>
</evidence>
<dbReference type="PROSITE" id="PS00973">
    <property type="entry name" value="USP_2"/>
    <property type="match status" value="1"/>
</dbReference>
<feature type="compositionally biased region" description="Basic and acidic residues" evidence="1">
    <location>
        <begin position="712"/>
        <end position="730"/>
    </location>
</feature>
<dbReference type="GO" id="GO:0005829">
    <property type="term" value="C:cytosol"/>
    <property type="evidence" value="ECO:0007669"/>
    <property type="project" value="TreeGrafter"/>
</dbReference>
<feature type="region of interest" description="Disordered" evidence="1">
    <location>
        <begin position="698"/>
        <end position="789"/>
    </location>
</feature>
<feature type="compositionally biased region" description="Acidic residues" evidence="1">
    <location>
        <begin position="942"/>
        <end position="964"/>
    </location>
</feature>
<dbReference type="OrthoDB" id="289038at2759"/>
<dbReference type="InterPro" id="IPR001394">
    <property type="entry name" value="Peptidase_C19_UCH"/>
</dbReference>
<feature type="compositionally biased region" description="Polar residues" evidence="1">
    <location>
        <begin position="757"/>
        <end position="767"/>
    </location>
</feature>
<dbReference type="PANTHER" id="PTHR24006">
    <property type="entry name" value="UBIQUITIN CARBOXYL-TERMINAL HYDROLASE"/>
    <property type="match status" value="1"/>
</dbReference>